<evidence type="ECO:0000313" key="2">
    <source>
        <dbReference type="EMBL" id="GGC90652.1"/>
    </source>
</evidence>
<dbReference type="RefSeq" id="WP_150279445.1">
    <property type="nucleotide sequence ID" value="NZ_BMFF01000001.1"/>
</dbReference>
<keyword evidence="1" id="KW-0812">Transmembrane</keyword>
<accession>A0ABQ1P7Z9</accession>
<keyword evidence="1" id="KW-0472">Membrane</keyword>
<proteinExistence type="predicted"/>
<evidence type="ECO:0000256" key="1">
    <source>
        <dbReference type="SAM" id="Phobius"/>
    </source>
</evidence>
<dbReference type="Proteomes" id="UP000638188">
    <property type="component" value="Unassembled WGS sequence"/>
</dbReference>
<evidence type="ECO:0000313" key="3">
    <source>
        <dbReference type="Proteomes" id="UP000638188"/>
    </source>
</evidence>
<gene>
    <name evidence="2" type="ORF">GCM10007418_07990</name>
</gene>
<reference evidence="3" key="1">
    <citation type="journal article" date="2019" name="Int. J. Syst. Evol. Microbiol.">
        <title>The Global Catalogue of Microorganisms (GCM) 10K type strain sequencing project: providing services to taxonomists for standard genome sequencing and annotation.</title>
        <authorList>
            <consortium name="The Broad Institute Genomics Platform"/>
            <consortium name="The Broad Institute Genome Sequencing Center for Infectious Disease"/>
            <person name="Wu L."/>
            <person name="Ma J."/>
        </authorList>
    </citation>
    <scope>NUCLEOTIDE SEQUENCE [LARGE SCALE GENOMIC DNA]</scope>
    <source>
        <strain evidence="3">CGMCC 1.12482</strain>
    </source>
</reference>
<name>A0ABQ1P7Z9_9GAMM</name>
<dbReference type="EMBL" id="BMFF01000001">
    <property type="protein sequence ID" value="GGC90652.1"/>
    <property type="molecule type" value="Genomic_DNA"/>
</dbReference>
<sequence>MSETEIAAMIVLFTGAIPCGVLGYLVAFKQKRKLIAGWDESKAKNPQAFAAVVGWSLIVLAFALMVVTVSWALGFLSESEFAFLLVAVAFIPILGLLYARQKFGG</sequence>
<keyword evidence="1" id="KW-1133">Transmembrane helix</keyword>
<organism evidence="2 3">
    <name type="scientific">Halopseudomonas salina</name>
    <dbReference type="NCBI Taxonomy" id="1323744"/>
    <lineage>
        <taxon>Bacteria</taxon>
        <taxon>Pseudomonadati</taxon>
        <taxon>Pseudomonadota</taxon>
        <taxon>Gammaproteobacteria</taxon>
        <taxon>Pseudomonadales</taxon>
        <taxon>Pseudomonadaceae</taxon>
        <taxon>Halopseudomonas</taxon>
    </lineage>
</organism>
<evidence type="ECO:0008006" key="4">
    <source>
        <dbReference type="Google" id="ProtNLM"/>
    </source>
</evidence>
<feature type="transmembrane region" description="Helical" evidence="1">
    <location>
        <begin position="81"/>
        <end position="99"/>
    </location>
</feature>
<comment type="caution">
    <text evidence="2">The sequence shown here is derived from an EMBL/GenBank/DDBJ whole genome shotgun (WGS) entry which is preliminary data.</text>
</comment>
<protein>
    <recommendedName>
        <fullName evidence="4">DUF3784 domain-containing protein</fullName>
    </recommendedName>
</protein>
<feature type="transmembrane region" description="Helical" evidence="1">
    <location>
        <begin position="6"/>
        <end position="27"/>
    </location>
</feature>
<feature type="transmembrane region" description="Helical" evidence="1">
    <location>
        <begin position="48"/>
        <end position="75"/>
    </location>
</feature>
<keyword evidence="3" id="KW-1185">Reference proteome</keyword>